<dbReference type="Pfam" id="PF00071">
    <property type="entry name" value="Ras"/>
    <property type="match status" value="1"/>
</dbReference>
<evidence type="ECO:0000256" key="2">
    <source>
        <dbReference type="ARBA" id="ARBA00022741"/>
    </source>
</evidence>
<evidence type="ECO:0000256" key="1">
    <source>
        <dbReference type="ARBA" id="ARBA00006270"/>
    </source>
</evidence>
<dbReference type="Gene3D" id="3.40.50.300">
    <property type="entry name" value="P-loop containing nucleotide triphosphate hydrolases"/>
    <property type="match status" value="1"/>
</dbReference>
<dbReference type="SUPFAM" id="SSF52540">
    <property type="entry name" value="P-loop containing nucleoside triphosphate hydrolases"/>
    <property type="match status" value="1"/>
</dbReference>
<dbReference type="GO" id="GO:0005525">
    <property type="term" value="F:GTP binding"/>
    <property type="evidence" value="ECO:0007669"/>
    <property type="project" value="UniProtKB-KW"/>
</dbReference>
<keyword evidence="2" id="KW-0547">Nucleotide-binding</keyword>
<dbReference type="GO" id="GO:0003924">
    <property type="term" value="F:GTPase activity"/>
    <property type="evidence" value="ECO:0007669"/>
    <property type="project" value="InterPro"/>
</dbReference>
<accession>A0A6B2LTB2</accession>
<dbReference type="EMBL" id="GIBP01011314">
    <property type="protein sequence ID" value="NDV40283.1"/>
    <property type="molecule type" value="Transcribed_RNA"/>
</dbReference>
<protein>
    <submittedName>
        <fullName evidence="4">Uncharacterized protein</fullName>
    </submittedName>
</protein>
<sequence>MAMVGEVGVGKSSLMMRFVGEIKVWDEAGFDLIGIDEKSKAIEVEGEKYQITIRDTGGQERYRNMTALHYRKAQGIVLVFDISQKSSLGGWGMWRIILEIASNY</sequence>
<dbReference type="CDD" id="cd00154">
    <property type="entry name" value="Rab"/>
    <property type="match status" value="1"/>
</dbReference>
<keyword evidence="3" id="KW-0342">GTP-binding</keyword>
<evidence type="ECO:0000256" key="3">
    <source>
        <dbReference type="ARBA" id="ARBA00023134"/>
    </source>
</evidence>
<comment type="similarity">
    <text evidence="1">Belongs to the small GTPase superfamily. Rab family.</text>
</comment>
<proteinExistence type="inferred from homology"/>
<dbReference type="FunFam" id="3.40.50.300:FF:001447">
    <property type="entry name" value="Ras-related protein Rab-1B"/>
    <property type="match status" value="1"/>
</dbReference>
<dbReference type="NCBIfam" id="TIGR00231">
    <property type="entry name" value="small_GTP"/>
    <property type="match status" value="1"/>
</dbReference>
<dbReference type="InterPro" id="IPR027417">
    <property type="entry name" value="P-loop_NTPase"/>
</dbReference>
<dbReference type="AlphaFoldDB" id="A0A6B2LTB2"/>
<dbReference type="PANTHER" id="PTHR47978">
    <property type="match status" value="1"/>
</dbReference>
<organism evidence="4">
    <name type="scientific">Arcella intermedia</name>
    <dbReference type="NCBI Taxonomy" id="1963864"/>
    <lineage>
        <taxon>Eukaryota</taxon>
        <taxon>Amoebozoa</taxon>
        <taxon>Tubulinea</taxon>
        <taxon>Elardia</taxon>
        <taxon>Arcellinida</taxon>
        <taxon>Sphaerothecina</taxon>
        <taxon>Arcellidae</taxon>
        <taxon>Arcella</taxon>
    </lineage>
</organism>
<dbReference type="InterPro" id="IPR001806">
    <property type="entry name" value="Small_GTPase"/>
</dbReference>
<name>A0A6B2LTB2_9EUKA</name>
<dbReference type="PROSITE" id="PS51419">
    <property type="entry name" value="RAB"/>
    <property type="match status" value="1"/>
</dbReference>
<reference evidence="4" key="1">
    <citation type="journal article" date="2020" name="J. Eukaryot. Microbiol.">
        <title>De novo Sequencing, Assembly and Annotation of the Transcriptome for the Free-Living Testate Amoeba Arcella intermedia.</title>
        <authorList>
            <person name="Ribeiro G.M."/>
            <person name="Porfirio-Sousa A.L."/>
            <person name="Maurer-Alcala X.X."/>
            <person name="Katz L.A."/>
            <person name="Lahr D.J.G."/>
        </authorList>
    </citation>
    <scope>NUCLEOTIDE SEQUENCE</scope>
</reference>
<dbReference type="InterPro" id="IPR005225">
    <property type="entry name" value="Small_GTP-bd"/>
</dbReference>
<evidence type="ECO:0000313" key="4">
    <source>
        <dbReference type="EMBL" id="NDV40283.1"/>
    </source>
</evidence>
<dbReference type="SMART" id="SM00175">
    <property type="entry name" value="RAB"/>
    <property type="match status" value="1"/>
</dbReference>